<protein>
    <submittedName>
        <fullName evidence="1">Uncharacterized protein</fullName>
    </submittedName>
</protein>
<reference evidence="1" key="1">
    <citation type="journal article" date="2014" name="Int. J. Syst. Evol. Microbiol.">
        <title>Complete genome sequence of Corynebacterium casei LMG S-19264T (=DSM 44701T), isolated from a smear-ripened cheese.</title>
        <authorList>
            <consortium name="US DOE Joint Genome Institute (JGI-PGF)"/>
            <person name="Walter F."/>
            <person name="Albersmeier A."/>
            <person name="Kalinowski J."/>
            <person name="Ruckert C."/>
        </authorList>
    </citation>
    <scope>NUCLEOTIDE SEQUENCE</scope>
    <source>
        <strain evidence="1">KCTC 23224</strain>
    </source>
</reference>
<accession>A0A8J3D437</accession>
<gene>
    <name evidence="1" type="ORF">GCM10008106_34720</name>
</gene>
<sequence>MTDEEGRPVDFFNVAMFGHGCQGAYKDTGESYTSTICYIQGIPCVAAEHHFGGIVVEGV</sequence>
<keyword evidence="2" id="KW-1185">Reference proteome</keyword>
<dbReference type="AlphaFoldDB" id="A0A8J3D437"/>
<reference evidence="1" key="2">
    <citation type="submission" date="2020-09" db="EMBL/GenBank/DDBJ databases">
        <authorList>
            <person name="Sun Q."/>
            <person name="Kim S."/>
        </authorList>
    </citation>
    <scope>NUCLEOTIDE SEQUENCE</scope>
    <source>
        <strain evidence="1">KCTC 23224</strain>
    </source>
</reference>
<name>A0A8J3D437_9BACT</name>
<proteinExistence type="predicted"/>
<dbReference type="EMBL" id="BMYF01000027">
    <property type="protein sequence ID" value="GHB51000.1"/>
    <property type="molecule type" value="Genomic_DNA"/>
</dbReference>
<evidence type="ECO:0000313" key="1">
    <source>
        <dbReference type="EMBL" id="GHB51000.1"/>
    </source>
</evidence>
<evidence type="ECO:0000313" key="2">
    <source>
        <dbReference type="Proteomes" id="UP000642809"/>
    </source>
</evidence>
<comment type="caution">
    <text evidence="1">The sequence shown here is derived from an EMBL/GenBank/DDBJ whole genome shotgun (WGS) entry which is preliminary data.</text>
</comment>
<dbReference type="Proteomes" id="UP000642809">
    <property type="component" value="Unassembled WGS sequence"/>
</dbReference>
<organism evidence="1 2">
    <name type="scientific">Mongoliitalea lutea</name>
    <dbReference type="NCBI Taxonomy" id="849756"/>
    <lineage>
        <taxon>Bacteria</taxon>
        <taxon>Pseudomonadati</taxon>
        <taxon>Bacteroidota</taxon>
        <taxon>Cytophagia</taxon>
        <taxon>Cytophagales</taxon>
        <taxon>Cyclobacteriaceae</taxon>
        <taxon>Mongoliitalea</taxon>
    </lineage>
</organism>